<dbReference type="AlphaFoldDB" id="A0A4Z0GZU1"/>
<keyword evidence="3 7" id="KW-0812">Transmembrane</keyword>
<comment type="caution">
    <text evidence="9">The sequence shown here is derived from an EMBL/GenBank/DDBJ whole genome shotgun (WGS) entry which is preliminary data.</text>
</comment>
<organism evidence="9 10">
    <name type="scientific">Halobacillus salinus</name>
    <dbReference type="NCBI Taxonomy" id="192814"/>
    <lineage>
        <taxon>Bacteria</taxon>
        <taxon>Bacillati</taxon>
        <taxon>Bacillota</taxon>
        <taxon>Bacilli</taxon>
        <taxon>Bacillales</taxon>
        <taxon>Bacillaceae</taxon>
        <taxon>Halobacillus</taxon>
    </lineage>
</organism>
<feature type="domain" description="ABC3 transporter permease C-terminal" evidence="8">
    <location>
        <begin position="553"/>
        <end position="659"/>
    </location>
</feature>
<dbReference type="Proteomes" id="UP000297982">
    <property type="component" value="Unassembled WGS sequence"/>
</dbReference>
<feature type="domain" description="ABC3 transporter permease C-terminal" evidence="8">
    <location>
        <begin position="743"/>
        <end position="841"/>
    </location>
</feature>
<feature type="transmembrane region" description="Helical" evidence="7">
    <location>
        <begin position="593"/>
        <end position="620"/>
    </location>
</feature>
<evidence type="ECO:0000313" key="10">
    <source>
        <dbReference type="Proteomes" id="UP000297982"/>
    </source>
</evidence>
<protein>
    <submittedName>
        <fullName evidence="9">FtsX-like permease family protein</fullName>
    </submittedName>
</protein>
<dbReference type="Pfam" id="PF02687">
    <property type="entry name" value="FtsX"/>
    <property type="match status" value="2"/>
</dbReference>
<evidence type="ECO:0000256" key="5">
    <source>
        <dbReference type="ARBA" id="ARBA00023136"/>
    </source>
</evidence>
<dbReference type="RefSeq" id="WP_135326456.1">
    <property type="nucleotide sequence ID" value="NZ_SRJC01000001.1"/>
</dbReference>
<evidence type="ECO:0000256" key="3">
    <source>
        <dbReference type="ARBA" id="ARBA00022692"/>
    </source>
</evidence>
<feature type="transmembrane region" description="Helical" evidence="7">
    <location>
        <begin position="740"/>
        <end position="761"/>
    </location>
</feature>
<feature type="transmembrane region" description="Helical" evidence="7">
    <location>
        <begin position="697"/>
        <end position="720"/>
    </location>
</feature>
<dbReference type="EMBL" id="SRJC01000001">
    <property type="protein sequence ID" value="TGB03742.1"/>
    <property type="molecule type" value="Genomic_DNA"/>
</dbReference>
<feature type="transmembrane region" description="Helical" evidence="7">
    <location>
        <begin position="826"/>
        <end position="849"/>
    </location>
</feature>
<dbReference type="PANTHER" id="PTHR30572">
    <property type="entry name" value="MEMBRANE COMPONENT OF TRANSPORTER-RELATED"/>
    <property type="match status" value="1"/>
</dbReference>
<dbReference type="GO" id="GO:0005886">
    <property type="term" value="C:plasma membrane"/>
    <property type="evidence" value="ECO:0007669"/>
    <property type="project" value="UniProtKB-SubCell"/>
</dbReference>
<evidence type="ECO:0000256" key="2">
    <source>
        <dbReference type="ARBA" id="ARBA00022475"/>
    </source>
</evidence>
<keyword evidence="2" id="KW-1003">Cell membrane</keyword>
<evidence type="ECO:0000313" key="9">
    <source>
        <dbReference type="EMBL" id="TGB03742.1"/>
    </source>
</evidence>
<evidence type="ECO:0000256" key="7">
    <source>
        <dbReference type="SAM" id="Phobius"/>
    </source>
</evidence>
<evidence type="ECO:0000256" key="1">
    <source>
        <dbReference type="ARBA" id="ARBA00004651"/>
    </source>
</evidence>
<feature type="transmembrane region" description="Helical" evidence="7">
    <location>
        <begin position="632"/>
        <end position="654"/>
    </location>
</feature>
<sequence length="857" mass="95269">MFHYLWKSWKQHKERLILMLIGMLVISGGLSYLFGLSKAQDLTVTEELQKRWKSSYDIVVRPPGSQSMTEEDELLEPNFLNGIHGGITLDQYEQIKSVADVETAAPVAVIGYSNMNIMLDEFELEEPGIYKISSKESTEQGDQSIGINSYEHYFSVGWTGGMSNLESNEKYGFYNTPSTYVRQSIEPLIVGIDPEQEARLVGLDEAIVEGDYLDALSEYEGSRQDVDAVLPVLLRNDTSEQNTFTHKLEKLDLPFESDAEIEETLKQLEENGKQELLAETKGNTVERWDAESRDLYQALKESIVNDRYFEQDQTDPESLPMAVGGGFINYFPASLSYEKVESPYPERWPFAYGIEPTEATTFDGESTNALRDIEYLGSERIKRLAYQSVGTYDPALLQVSKDPLNNLPLETYRLPTADLVLGEDGEPLNPVPEVKTTGEPDSFLTPAPTVLTTLEAAAQLSDGAPISAIRVKVEGIETLSTESQEVLDQVASDIESETGLITDITLGSSPQPTVVHVPGAGEMEELGWVEQPWIKLGTAINIFNETKLGFSGVVIGLVAVGIIYVLSTNLILSLRRRKEFAILLSLGWRVKDLLKMVVVEAALMSLAVIGISFLTLFLFFVRDGVAFDAASFIQIAVFAIVIYLIGALWPAYFIRKIKPYEAIRIGEIATKSSRIVQVKGLITMAFGHFFSKIKRNLLSVLAIAIPTVLLSFFIFVTFRMQGVLYTTMLGQYISVEISSIHYISMGVAAVLSILTTMELIWQNVTDRKEEITLLRSLGWKNRYTRLMVYWEGAFVGLLAAIIGLGGAFALIWGLYQQFPVDYIGTITLTGLIPVLMGIIGSLIPGEIAVRMKLNGMK</sequence>
<dbReference type="InterPro" id="IPR050250">
    <property type="entry name" value="Macrolide_Exporter_MacB"/>
</dbReference>
<name>A0A4Z0GZU1_9BACI</name>
<dbReference type="InterPro" id="IPR003838">
    <property type="entry name" value="ABC3_permease_C"/>
</dbReference>
<comment type="similarity">
    <text evidence="6">Belongs to the ABC-4 integral membrane protein family.</text>
</comment>
<keyword evidence="4 7" id="KW-1133">Transmembrane helix</keyword>
<feature type="transmembrane region" description="Helical" evidence="7">
    <location>
        <begin position="16"/>
        <end position="35"/>
    </location>
</feature>
<keyword evidence="10" id="KW-1185">Reference proteome</keyword>
<feature type="transmembrane region" description="Helical" evidence="7">
    <location>
        <begin position="548"/>
        <end position="572"/>
    </location>
</feature>
<evidence type="ECO:0000256" key="4">
    <source>
        <dbReference type="ARBA" id="ARBA00022989"/>
    </source>
</evidence>
<comment type="subcellular location">
    <subcellularLocation>
        <location evidence="1">Cell membrane</location>
        <topology evidence="1">Multi-pass membrane protein</topology>
    </subcellularLocation>
</comment>
<feature type="transmembrane region" description="Helical" evidence="7">
    <location>
        <begin position="788"/>
        <end position="814"/>
    </location>
</feature>
<dbReference type="PANTHER" id="PTHR30572:SF4">
    <property type="entry name" value="ABC TRANSPORTER PERMEASE YTRF"/>
    <property type="match status" value="1"/>
</dbReference>
<dbReference type="GO" id="GO:0022857">
    <property type="term" value="F:transmembrane transporter activity"/>
    <property type="evidence" value="ECO:0007669"/>
    <property type="project" value="TreeGrafter"/>
</dbReference>
<proteinExistence type="inferred from homology"/>
<evidence type="ECO:0000256" key="6">
    <source>
        <dbReference type="ARBA" id="ARBA00038076"/>
    </source>
</evidence>
<reference evidence="9 10" key="1">
    <citation type="journal article" date="2003" name="Int. J. Syst. Evol. Microbiol.">
        <title>Halobacillus salinus sp. nov., isolated from a salt lake on the coast of the East Sea in Korea.</title>
        <authorList>
            <person name="Yoon J.H."/>
            <person name="Kang K.H."/>
            <person name="Park Y.H."/>
        </authorList>
    </citation>
    <scope>NUCLEOTIDE SEQUENCE [LARGE SCALE GENOMIC DNA]</scope>
    <source>
        <strain evidence="9 10">HSL-3</strain>
    </source>
</reference>
<keyword evidence="5 7" id="KW-0472">Membrane</keyword>
<accession>A0A4Z0GZU1</accession>
<gene>
    <name evidence="9" type="ORF">E4663_01690</name>
</gene>
<evidence type="ECO:0000259" key="8">
    <source>
        <dbReference type="Pfam" id="PF02687"/>
    </source>
</evidence>